<name>A0A6J6PPI9_9ZZZZ</name>
<gene>
    <name evidence="2" type="ORF">UFOPK2579_00921</name>
</gene>
<sequence length="74" mass="7265">MPEVTASTTAAPVTSSAVGSARTPVPRCSAAQAWPHAAVVTQAAYDAPSTTSASSVDASLATTITNTSEAKICA</sequence>
<reference evidence="2" key="1">
    <citation type="submission" date="2020-05" db="EMBL/GenBank/DDBJ databases">
        <authorList>
            <person name="Chiriac C."/>
            <person name="Salcher M."/>
            <person name="Ghai R."/>
            <person name="Kavagutti S V."/>
        </authorList>
    </citation>
    <scope>NUCLEOTIDE SEQUENCE</scope>
</reference>
<evidence type="ECO:0000256" key="1">
    <source>
        <dbReference type="SAM" id="MobiDB-lite"/>
    </source>
</evidence>
<organism evidence="2">
    <name type="scientific">freshwater metagenome</name>
    <dbReference type="NCBI Taxonomy" id="449393"/>
    <lineage>
        <taxon>unclassified sequences</taxon>
        <taxon>metagenomes</taxon>
        <taxon>ecological metagenomes</taxon>
    </lineage>
</organism>
<evidence type="ECO:0000313" key="2">
    <source>
        <dbReference type="EMBL" id="CAB4700569.1"/>
    </source>
</evidence>
<protein>
    <submittedName>
        <fullName evidence="2">Unannotated protein</fullName>
    </submittedName>
</protein>
<proteinExistence type="predicted"/>
<dbReference type="EMBL" id="CAEZXR010000087">
    <property type="protein sequence ID" value="CAB4700569.1"/>
    <property type="molecule type" value="Genomic_DNA"/>
</dbReference>
<accession>A0A6J6PPI9</accession>
<feature type="region of interest" description="Disordered" evidence="1">
    <location>
        <begin position="1"/>
        <end position="22"/>
    </location>
</feature>
<dbReference type="AlphaFoldDB" id="A0A6J6PPI9"/>
<feature type="compositionally biased region" description="Low complexity" evidence="1">
    <location>
        <begin position="1"/>
        <end position="21"/>
    </location>
</feature>